<organism evidence="3 4">
    <name type="scientific">Aurantiacibacter spongiae</name>
    <dbReference type="NCBI Taxonomy" id="2488860"/>
    <lineage>
        <taxon>Bacteria</taxon>
        <taxon>Pseudomonadati</taxon>
        <taxon>Pseudomonadota</taxon>
        <taxon>Alphaproteobacteria</taxon>
        <taxon>Sphingomonadales</taxon>
        <taxon>Erythrobacteraceae</taxon>
        <taxon>Aurantiacibacter</taxon>
    </lineage>
</organism>
<keyword evidence="1" id="KW-1133">Transmembrane helix</keyword>
<sequence length="190" mass="20104">MSLVTEIAMADAPTIELTKRQRQVADLLSRHFGLKEIALELGIAVSTVSDHVAALKRIFDATSHAEIVSGYLALTAGIAPDDGPEKRSRHFFRITESSSSGSQAVPDDPGKLGFGDGADYPLEWPTLAEPQVVPRLLDGNNATTWRLAVIACGVFGLVAGLVLAISATISVSQMVNGSEPDLALREHSAT</sequence>
<keyword evidence="1" id="KW-0812">Transmembrane</keyword>
<evidence type="ECO:0000313" key="3">
    <source>
        <dbReference type="EMBL" id="RPF72193.1"/>
    </source>
</evidence>
<name>A0A3N5CSR2_9SPHN</name>
<dbReference type="Pfam" id="PF00196">
    <property type="entry name" value="GerE"/>
    <property type="match status" value="1"/>
</dbReference>
<dbReference type="AlphaFoldDB" id="A0A3N5CSR2"/>
<feature type="domain" description="HTH luxR-type" evidence="2">
    <location>
        <begin position="14"/>
        <end position="71"/>
    </location>
</feature>
<evidence type="ECO:0000259" key="2">
    <source>
        <dbReference type="SMART" id="SM00421"/>
    </source>
</evidence>
<comment type="caution">
    <text evidence="3">The sequence shown here is derived from an EMBL/GenBank/DDBJ whole genome shotgun (WGS) entry which is preliminary data.</text>
</comment>
<keyword evidence="4" id="KW-1185">Reference proteome</keyword>
<keyword evidence="1" id="KW-0472">Membrane</keyword>
<proteinExistence type="predicted"/>
<dbReference type="GO" id="GO:0003677">
    <property type="term" value="F:DNA binding"/>
    <property type="evidence" value="ECO:0007669"/>
    <property type="project" value="InterPro"/>
</dbReference>
<dbReference type="SUPFAM" id="SSF46894">
    <property type="entry name" value="C-terminal effector domain of the bipartite response regulators"/>
    <property type="match status" value="1"/>
</dbReference>
<dbReference type="SMART" id="SM00421">
    <property type="entry name" value="HTH_LUXR"/>
    <property type="match status" value="1"/>
</dbReference>
<dbReference type="Proteomes" id="UP000275232">
    <property type="component" value="Unassembled WGS sequence"/>
</dbReference>
<dbReference type="EMBL" id="RPFZ01000001">
    <property type="protein sequence ID" value="RPF72193.1"/>
    <property type="molecule type" value="Genomic_DNA"/>
</dbReference>
<dbReference type="InterPro" id="IPR000792">
    <property type="entry name" value="Tscrpt_reg_LuxR_C"/>
</dbReference>
<evidence type="ECO:0000313" key="4">
    <source>
        <dbReference type="Proteomes" id="UP000275232"/>
    </source>
</evidence>
<accession>A0A3N5CSR2</accession>
<dbReference type="Gene3D" id="1.10.10.10">
    <property type="entry name" value="Winged helix-like DNA-binding domain superfamily/Winged helix DNA-binding domain"/>
    <property type="match status" value="1"/>
</dbReference>
<evidence type="ECO:0000256" key="1">
    <source>
        <dbReference type="SAM" id="Phobius"/>
    </source>
</evidence>
<dbReference type="InterPro" id="IPR016032">
    <property type="entry name" value="Sig_transdc_resp-reg_C-effctor"/>
</dbReference>
<protein>
    <submittedName>
        <fullName evidence="3">LuxR family transcriptional regulator</fullName>
    </submittedName>
</protein>
<dbReference type="InterPro" id="IPR036388">
    <property type="entry name" value="WH-like_DNA-bd_sf"/>
</dbReference>
<reference evidence="3 4" key="1">
    <citation type="submission" date="2018-11" db="EMBL/GenBank/DDBJ databases">
        <title>Erythrobacter spongiae sp. nov., isolated from a marine sponge.</title>
        <authorList>
            <person name="Zhuang L."/>
            <person name="Luo L."/>
        </authorList>
    </citation>
    <scope>NUCLEOTIDE SEQUENCE [LARGE SCALE GENOMIC DNA]</scope>
    <source>
        <strain evidence="3 4">HN-E23</strain>
    </source>
</reference>
<feature type="transmembrane region" description="Helical" evidence="1">
    <location>
        <begin position="145"/>
        <end position="169"/>
    </location>
</feature>
<dbReference type="GO" id="GO:0006355">
    <property type="term" value="P:regulation of DNA-templated transcription"/>
    <property type="evidence" value="ECO:0007669"/>
    <property type="project" value="InterPro"/>
</dbReference>
<gene>
    <name evidence="3" type="ORF">EG799_11610</name>
</gene>